<evidence type="ECO:0000256" key="3">
    <source>
        <dbReference type="HAMAP-Rule" id="MF_00580"/>
    </source>
</evidence>
<dbReference type="NCBIfam" id="NF001531">
    <property type="entry name" value="PRK00364.2-2"/>
    <property type="match status" value="1"/>
</dbReference>
<keyword evidence="2 3" id="KW-0143">Chaperone</keyword>
<dbReference type="RefSeq" id="WP_025228512.1">
    <property type="nucleotide sequence ID" value="NZ_CP007139.1"/>
</dbReference>
<dbReference type="PANTHER" id="PTHR10772">
    <property type="entry name" value="10 KDA HEAT SHOCK PROTEIN"/>
    <property type="match status" value="1"/>
</dbReference>
<dbReference type="AlphaFoldDB" id="A0A068NXU9"/>
<dbReference type="KEGG" id="fgi:OP10G_4227"/>
<dbReference type="PROSITE" id="PS00681">
    <property type="entry name" value="CHAPERONINS_CPN10"/>
    <property type="match status" value="1"/>
</dbReference>
<evidence type="ECO:0000313" key="5">
    <source>
        <dbReference type="EMBL" id="AIE87595.1"/>
    </source>
</evidence>
<protein>
    <recommendedName>
        <fullName evidence="3">Co-chaperonin GroES</fullName>
    </recommendedName>
    <alternativeName>
        <fullName evidence="3">10 kDa chaperonin</fullName>
    </alternativeName>
    <alternativeName>
        <fullName evidence="3">Chaperonin-10</fullName>
        <shortName evidence="3">Cpn10</shortName>
    </alternativeName>
</protein>
<reference evidence="5 6" key="1">
    <citation type="journal article" date="2014" name="PLoS ONE">
        <title>The first complete genome sequence of the class fimbriimonadia in the phylum armatimonadetes.</title>
        <authorList>
            <person name="Hu Z.Y."/>
            <person name="Wang Y.Z."/>
            <person name="Im W.T."/>
            <person name="Wang S.Y."/>
            <person name="Zhao G.P."/>
            <person name="Zheng H.J."/>
            <person name="Quan Z.X."/>
        </authorList>
    </citation>
    <scope>NUCLEOTIDE SEQUENCE [LARGE SCALE GENOMIC DNA]</scope>
    <source>
        <strain evidence="5">Gsoil 348</strain>
    </source>
</reference>
<dbReference type="Gene3D" id="2.30.33.40">
    <property type="entry name" value="GroES chaperonin"/>
    <property type="match status" value="1"/>
</dbReference>
<dbReference type="HAMAP" id="MF_00580">
    <property type="entry name" value="CH10"/>
    <property type="match status" value="1"/>
</dbReference>
<dbReference type="Proteomes" id="UP000027982">
    <property type="component" value="Chromosome"/>
</dbReference>
<dbReference type="GO" id="GO:0046872">
    <property type="term" value="F:metal ion binding"/>
    <property type="evidence" value="ECO:0007669"/>
    <property type="project" value="TreeGrafter"/>
</dbReference>
<dbReference type="PRINTS" id="PR00297">
    <property type="entry name" value="CHAPERONIN10"/>
</dbReference>
<evidence type="ECO:0000256" key="1">
    <source>
        <dbReference type="ARBA" id="ARBA00006975"/>
    </source>
</evidence>
<comment type="subunit">
    <text evidence="3">Heptamer of 7 subunits arranged in a ring. Interacts with the chaperonin GroEL.</text>
</comment>
<dbReference type="NCBIfam" id="NF001534">
    <property type="entry name" value="PRK00364.2-5"/>
    <property type="match status" value="1"/>
</dbReference>
<dbReference type="GO" id="GO:0051082">
    <property type="term" value="F:unfolded protein binding"/>
    <property type="evidence" value="ECO:0007669"/>
    <property type="project" value="TreeGrafter"/>
</dbReference>
<name>A0A068NXU9_FIMGI</name>
<evidence type="ECO:0000313" key="6">
    <source>
        <dbReference type="Proteomes" id="UP000027982"/>
    </source>
</evidence>
<dbReference type="STRING" id="661478.OP10G_4227"/>
<dbReference type="GO" id="GO:0005524">
    <property type="term" value="F:ATP binding"/>
    <property type="evidence" value="ECO:0007669"/>
    <property type="project" value="InterPro"/>
</dbReference>
<organism evidence="5 6">
    <name type="scientific">Fimbriimonas ginsengisoli Gsoil 348</name>
    <dbReference type="NCBI Taxonomy" id="661478"/>
    <lineage>
        <taxon>Bacteria</taxon>
        <taxon>Bacillati</taxon>
        <taxon>Armatimonadota</taxon>
        <taxon>Fimbriimonadia</taxon>
        <taxon>Fimbriimonadales</taxon>
        <taxon>Fimbriimonadaceae</taxon>
        <taxon>Fimbriimonas</taxon>
    </lineage>
</organism>
<dbReference type="Pfam" id="PF00166">
    <property type="entry name" value="Cpn10"/>
    <property type="match status" value="1"/>
</dbReference>
<dbReference type="SUPFAM" id="SSF50129">
    <property type="entry name" value="GroES-like"/>
    <property type="match status" value="1"/>
</dbReference>
<dbReference type="InterPro" id="IPR020818">
    <property type="entry name" value="Chaperonin_GroES"/>
</dbReference>
<keyword evidence="6" id="KW-1185">Reference proteome</keyword>
<accession>A0A068NXU9</accession>
<dbReference type="SMART" id="SM00883">
    <property type="entry name" value="Cpn10"/>
    <property type="match status" value="1"/>
</dbReference>
<dbReference type="HOGENOM" id="CLU_132825_1_0_0"/>
<dbReference type="GO" id="GO:0051087">
    <property type="term" value="F:protein-folding chaperone binding"/>
    <property type="evidence" value="ECO:0007669"/>
    <property type="project" value="TreeGrafter"/>
</dbReference>
<dbReference type="InterPro" id="IPR011032">
    <property type="entry name" value="GroES-like_sf"/>
</dbReference>
<dbReference type="eggNOG" id="COG0234">
    <property type="taxonomic scope" value="Bacteria"/>
</dbReference>
<dbReference type="OrthoDB" id="9806791at2"/>
<comment type="subcellular location">
    <subcellularLocation>
        <location evidence="3">Cytoplasm</location>
    </subcellularLocation>
</comment>
<dbReference type="CDD" id="cd00320">
    <property type="entry name" value="cpn10"/>
    <property type="match status" value="1"/>
</dbReference>
<keyword evidence="5" id="KW-0346">Stress response</keyword>
<gene>
    <name evidence="3" type="primary">groES</name>
    <name evidence="3" type="synonym">groS</name>
    <name evidence="5" type="ORF">OP10G_4227</name>
</gene>
<evidence type="ECO:0000256" key="2">
    <source>
        <dbReference type="ARBA" id="ARBA00023186"/>
    </source>
</evidence>
<proteinExistence type="inferred from homology"/>
<sequence length="103" mass="10697">MAIQPLHDRIIVEAAAKEEKSAGGIILPDTAQEKPQRGKVLAVGPGKRLDSGQLAPVGINVGDTVLYGKYGGTEVKVDGQDLVILRADDVLAVLENEPVGATA</sequence>
<dbReference type="NCBIfam" id="NF001527">
    <property type="entry name" value="PRK00364.1-2"/>
    <property type="match status" value="1"/>
</dbReference>
<keyword evidence="3" id="KW-0963">Cytoplasm</keyword>
<dbReference type="NCBIfam" id="NF001533">
    <property type="entry name" value="PRK00364.2-4"/>
    <property type="match status" value="1"/>
</dbReference>
<evidence type="ECO:0000256" key="4">
    <source>
        <dbReference type="RuleBase" id="RU000535"/>
    </source>
</evidence>
<dbReference type="InterPro" id="IPR037124">
    <property type="entry name" value="Chaperonin_GroES_sf"/>
</dbReference>
<dbReference type="GO" id="GO:0005737">
    <property type="term" value="C:cytoplasm"/>
    <property type="evidence" value="ECO:0007669"/>
    <property type="project" value="UniProtKB-SubCell"/>
</dbReference>
<dbReference type="PANTHER" id="PTHR10772:SF58">
    <property type="entry name" value="CO-CHAPERONIN GROES"/>
    <property type="match status" value="1"/>
</dbReference>
<comment type="function">
    <text evidence="3 4">Together with the chaperonin GroEL, plays an essential role in assisting protein folding. The GroEL-GroES system forms a nano-cage that allows encapsulation of the non-native substrate proteins and provides a physical environment optimized to promote and accelerate protein folding. GroES binds to the apical surface of the GroEL ring, thereby capping the opening of the GroEL channel.</text>
</comment>
<dbReference type="EMBL" id="CP007139">
    <property type="protein sequence ID" value="AIE87595.1"/>
    <property type="molecule type" value="Genomic_DNA"/>
</dbReference>
<dbReference type="GO" id="GO:0044183">
    <property type="term" value="F:protein folding chaperone"/>
    <property type="evidence" value="ECO:0007669"/>
    <property type="project" value="InterPro"/>
</dbReference>
<dbReference type="FunFam" id="2.30.33.40:FF:000001">
    <property type="entry name" value="10 kDa chaperonin"/>
    <property type="match status" value="1"/>
</dbReference>
<dbReference type="InterPro" id="IPR018369">
    <property type="entry name" value="Chaprnonin_Cpn10_CS"/>
</dbReference>
<comment type="similarity">
    <text evidence="1 3 4">Belongs to the GroES chaperonin family.</text>
</comment>